<dbReference type="AlphaFoldDB" id="A0A2U1SVI9"/>
<dbReference type="EMBL" id="VJMF01000038">
    <property type="protein sequence ID" value="TRL34384.1"/>
    <property type="molecule type" value="Genomic_DNA"/>
</dbReference>
<dbReference type="OrthoDB" id="8480222at2"/>
<evidence type="ECO:0000259" key="1">
    <source>
        <dbReference type="SMART" id="SM00760"/>
    </source>
</evidence>
<sequence length="123" mass="13147">MRPRRNAAIRTSPLCVAAVAAACGVAPRELGARSRGRAPVADARHLALYLDHVAFGASLSACGRALSRDRASVRHACARIEDRRDDANFDRAVVALEQALGAQKRLLEALAFSFISHPTGEES</sequence>
<feature type="domain" description="Chromosomal replication initiator DnaA C-terminal" evidence="1">
    <location>
        <begin position="11"/>
        <end position="80"/>
    </location>
</feature>
<dbReference type="InterPro" id="IPR013159">
    <property type="entry name" value="DnaA_C"/>
</dbReference>
<dbReference type="RefSeq" id="WP_108915322.1">
    <property type="nucleotide sequence ID" value="NZ_BGJY01000001.1"/>
</dbReference>
<dbReference type="GO" id="GO:0005524">
    <property type="term" value="F:ATP binding"/>
    <property type="evidence" value="ECO:0007669"/>
    <property type="project" value="InterPro"/>
</dbReference>
<evidence type="ECO:0000313" key="5">
    <source>
        <dbReference type="Proteomes" id="UP000316781"/>
    </source>
</evidence>
<dbReference type="GO" id="GO:0006275">
    <property type="term" value="P:regulation of DNA replication"/>
    <property type="evidence" value="ECO:0007669"/>
    <property type="project" value="InterPro"/>
</dbReference>
<keyword evidence="4" id="KW-1185">Reference proteome</keyword>
<name>A0A2U1SVI9_METSR</name>
<dbReference type="Proteomes" id="UP000316781">
    <property type="component" value="Unassembled WGS sequence"/>
</dbReference>
<proteinExistence type="predicted"/>
<comment type="caution">
    <text evidence="2">The sequence shown here is derived from an EMBL/GenBank/DDBJ whole genome shotgun (WGS) entry which is preliminary data.</text>
</comment>
<gene>
    <name evidence="2" type="ORF">C5689_00545</name>
    <name evidence="3" type="ORF">FM996_08980</name>
</gene>
<dbReference type="PROSITE" id="PS51257">
    <property type="entry name" value="PROKAR_LIPOPROTEIN"/>
    <property type="match status" value="1"/>
</dbReference>
<dbReference type="Gene3D" id="1.10.1750.10">
    <property type="match status" value="1"/>
</dbReference>
<reference evidence="3 5" key="3">
    <citation type="submission" date="2019-07" db="EMBL/GenBank/DDBJ databases">
        <title>Ln-dependent methylotrophs.</title>
        <authorList>
            <person name="Tani A."/>
        </authorList>
    </citation>
    <scope>NUCLEOTIDE SEQUENCE [LARGE SCALE GENOMIC DNA]</scope>
    <source>
        <strain evidence="3 5">SM89A</strain>
    </source>
</reference>
<dbReference type="GO" id="GO:0043565">
    <property type="term" value="F:sequence-specific DNA binding"/>
    <property type="evidence" value="ECO:0007669"/>
    <property type="project" value="InterPro"/>
</dbReference>
<evidence type="ECO:0000313" key="2">
    <source>
        <dbReference type="EMBL" id="PWB95641.1"/>
    </source>
</evidence>
<evidence type="ECO:0000313" key="3">
    <source>
        <dbReference type="EMBL" id="TRL34384.1"/>
    </source>
</evidence>
<evidence type="ECO:0000313" key="4">
    <source>
        <dbReference type="Proteomes" id="UP000245137"/>
    </source>
</evidence>
<organism evidence="2 4">
    <name type="scientific">Methylosinus sporium</name>
    <dbReference type="NCBI Taxonomy" id="428"/>
    <lineage>
        <taxon>Bacteria</taxon>
        <taxon>Pseudomonadati</taxon>
        <taxon>Pseudomonadota</taxon>
        <taxon>Alphaproteobacteria</taxon>
        <taxon>Hyphomicrobiales</taxon>
        <taxon>Methylocystaceae</taxon>
        <taxon>Methylosinus</taxon>
    </lineage>
</organism>
<dbReference type="Proteomes" id="UP000245137">
    <property type="component" value="Unassembled WGS sequence"/>
</dbReference>
<reference evidence="2" key="2">
    <citation type="submission" date="2018-02" db="EMBL/GenBank/DDBJ databases">
        <authorList>
            <person name="Cohen D.B."/>
            <person name="Kent A.D."/>
        </authorList>
    </citation>
    <scope>NUCLEOTIDE SEQUENCE</scope>
    <source>
        <strain evidence="2">DSM 17706</strain>
    </source>
</reference>
<accession>A0A2U1SVI9</accession>
<dbReference type="SMART" id="SM00760">
    <property type="entry name" value="Bac_DnaA_C"/>
    <property type="match status" value="1"/>
</dbReference>
<protein>
    <submittedName>
        <fullName evidence="2">Chromosomal replication initiator DnaA</fullName>
    </submittedName>
</protein>
<dbReference type="CDD" id="cd06571">
    <property type="entry name" value="Bac_DnaA_C"/>
    <property type="match status" value="1"/>
</dbReference>
<dbReference type="SUPFAM" id="SSF48295">
    <property type="entry name" value="TrpR-like"/>
    <property type="match status" value="1"/>
</dbReference>
<dbReference type="InterPro" id="IPR010921">
    <property type="entry name" value="Trp_repressor/repl_initiator"/>
</dbReference>
<reference evidence="2 4" key="1">
    <citation type="journal article" date="2018" name="Appl. Microbiol. Biotechnol.">
        <title>Co-cultivation of the strictly anaerobic methanogen Methanosarcina barkeri with aerobic methanotrophs in an oxygen-limited membrane bioreactor.</title>
        <authorList>
            <person name="In 't Zandt M.H."/>
            <person name="van den Bosch T.J.M."/>
            <person name="Rijkers R."/>
            <person name="van Kessel M.A.H.J."/>
            <person name="Jetten M.S.M."/>
            <person name="Welte C.U."/>
        </authorList>
    </citation>
    <scope>NUCLEOTIDE SEQUENCE [LARGE SCALE GENOMIC DNA]</scope>
    <source>
        <strain evidence="2 4">DSM 17706</strain>
    </source>
</reference>
<dbReference type="GO" id="GO:0006270">
    <property type="term" value="P:DNA replication initiation"/>
    <property type="evidence" value="ECO:0007669"/>
    <property type="project" value="InterPro"/>
</dbReference>
<dbReference type="Pfam" id="PF08299">
    <property type="entry name" value="Bac_DnaA_C"/>
    <property type="match status" value="1"/>
</dbReference>
<dbReference type="EMBL" id="PUIV01000001">
    <property type="protein sequence ID" value="PWB95641.1"/>
    <property type="molecule type" value="Genomic_DNA"/>
</dbReference>